<sequence length="127" mass="14548">MIGCIMCRQFCKDKERILCIMMNKESCQYRSESQIENPRTRTKSVQKVSKLLLFAFCMAQRSNDHSTVPIYFSVSESWKVDSSCFCLLFYGQGSWGGDHVVFLSFSTLPIYLASKIGQNRTEQNTAS</sequence>
<accession>A0AAN9WYN4</accession>
<dbReference type="AlphaFoldDB" id="A0AAN9WYN4"/>
<dbReference type="EMBL" id="JAYMYS010000008">
    <property type="protein sequence ID" value="KAK7382995.1"/>
    <property type="molecule type" value="Genomic_DNA"/>
</dbReference>
<evidence type="ECO:0000313" key="2">
    <source>
        <dbReference type="Proteomes" id="UP001386955"/>
    </source>
</evidence>
<keyword evidence="2" id="KW-1185">Reference proteome</keyword>
<gene>
    <name evidence="1" type="ORF">VNO78_28660</name>
</gene>
<dbReference type="Proteomes" id="UP001386955">
    <property type="component" value="Unassembled WGS sequence"/>
</dbReference>
<comment type="caution">
    <text evidence="1">The sequence shown here is derived from an EMBL/GenBank/DDBJ whole genome shotgun (WGS) entry which is preliminary data.</text>
</comment>
<organism evidence="1 2">
    <name type="scientific">Psophocarpus tetragonolobus</name>
    <name type="common">Winged bean</name>
    <name type="synonym">Dolichos tetragonolobus</name>
    <dbReference type="NCBI Taxonomy" id="3891"/>
    <lineage>
        <taxon>Eukaryota</taxon>
        <taxon>Viridiplantae</taxon>
        <taxon>Streptophyta</taxon>
        <taxon>Embryophyta</taxon>
        <taxon>Tracheophyta</taxon>
        <taxon>Spermatophyta</taxon>
        <taxon>Magnoliopsida</taxon>
        <taxon>eudicotyledons</taxon>
        <taxon>Gunneridae</taxon>
        <taxon>Pentapetalae</taxon>
        <taxon>rosids</taxon>
        <taxon>fabids</taxon>
        <taxon>Fabales</taxon>
        <taxon>Fabaceae</taxon>
        <taxon>Papilionoideae</taxon>
        <taxon>50 kb inversion clade</taxon>
        <taxon>NPAAA clade</taxon>
        <taxon>indigoferoid/millettioid clade</taxon>
        <taxon>Phaseoleae</taxon>
        <taxon>Psophocarpus</taxon>
    </lineage>
</organism>
<protein>
    <submittedName>
        <fullName evidence="1">Uncharacterized protein</fullName>
    </submittedName>
</protein>
<name>A0AAN9WYN4_PSOTE</name>
<reference evidence="1 2" key="1">
    <citation type="submission" date="2024-01" db="EMBL/GenBank/DDBJ databases">
        <title>The genomes of 5 underutilized Papilionoideae crops provide insights into root nodulation and disease resistanc.</title>
        <authorList>
            <person name="Jiang F."/>
        </authorList>
    </citation>
    <scope>NUCLEOTIDE SEQUENCE [LARGE SCALE GENOMIC DNA]</scope>
    <source>
        <strain evidence="1">DUOXIRENSHENG_FW03</strain>
        <tissue evidence="1">Leaves</tissue>
    </source>
</reference>
<proteinExistence type="predicted"/>
<evidence type="ECO:0000313" key="1">
    <source>
        <dbReference type="EMBL" id="KAK7382995.1"/>
    </source>
</evidence>